<organism evidence="1 2">
    <name type="scientific">Suillus placidus</name>
    <dbReference type="NCBI Taxonomy" id="48579"/>
    <lineage>
        <taxon>Eukaryota</taxon>
        <taxon>Fungi</taxon>
        <taxon>Dikarya</taxon>
        <taxon>Basidiomycota</taxon>
        <taxon>Agaricomycotina</taxon>
        <taxon>Agaricomycetes</taxon>
        <taxon>Agaricomycetidae</taxon>
        <taxon>Boletales</taxon>
        <taxon>Suillineae</taxon>
        <taxon>Suillaceae</taxon>
        <taxon>Suillus</taxon>
    </lineage>
</organism>
<evidence type="ECO:0000313" key="1">
    <source>
        <dbReference type="EMBL" id="KAG1768005.1"/>
    </source>
</evidence>
<sequence length="303" mass="33300">MAPISKRRKLSDLTSGDTNELLNKIEESRSDLDEGDEDLPDGLIDKLQELHDKLANVKHTSFSKVDPITLASLEILPGPLFLISDKRQEIEDLGLAEIPGCLLIDTTRFLISLVRGHVSAVTKAGCRILINTLLLRVVSVCPGVNIIPEFPIPKTTFNPESGKCSFSGVVDFLVTKIPTQYTEFLLSDPSLTLGRPGNIKESIMSNIFEAKRDNVWAGLSQATIAAASYCQLQGLSVIRGVITSGEQWVFFVYERHTDGTGRVLRFPQYTLGPNLEHLAFVLGLLRDSIDNATTSNLAFFTTP</sequence>
<evidence type="ECO:0000313" key="2">
    <source>
        <dbReference type="Proteomes" id="UP000714275"/>
    </source>
</evidence>
<dbReference type="EMBL" id="JABBWD010000082">
    <property type="protein sequence ID" value="KAG1768005.1"/>
    <property type="molecule type" value="Genomic_DNA"/>
</dbReference>
<dbReference type="Proteomes" id="UP000714275">
    <property type="component" value="Unassembled WGS sequence"/>
</dbReference>
<reference evidence="1" key="1">
    <citation type="journal article" date="2020" name="New Phytol.">
        <title>Comparative genomics reveals dynamic genome evolution in host specialist ectomycorrhizal fungi.</title>
        <authorList>
            <person name="Lofgren L.A."/>
            <person name="Nguyen N.H."/>
            <person name="Vilgalys R."/>
            <person name="Ruytinx J."/>
            <person name="Liao H.L."/>
            <person name="Branco S."/>
            <person name="Kuo A."/>
            <person name="LaButti K."/>
            <person name="Lipzen A."/>
            <person name="Andreopoulos W."/>
            <person name="Pangilinan J."/>
            <person name="Riley R."/>
            <person name="Hundley H."/>
            <person name="Na H."/>
            <person name="Barry K."/>
            <person name="Grigoriev I.V."/>
            <person name="Stajich J.E."/>
            <person name="Kennedy P.G."/>
        </authorList>
    </citation>
    <scope>NUCLEOTIDE SEQUENCE</scope>
    <source>
        <strain evidence="1">DOB743</strain>
    </source>
</reference>
<dbReference type="OrthoDB" id="3248728at2759"/>
<keyword evidence="2" id="KW-1185">Reference proteome</keyword>
<comment type="caution">
    <text evidence="1">The sequence shown here is derived from an EMBL/GenBank/DDBJ whole genome shotgun (WGS) entry which is preliminary data.</text>
</comment>
<gene>
    <name evidence="1" type="ORF">EV702DRAFT_1012802</name>
</gene>
<proteinExistence type="predicted"/>
<accession>A0A9P7CY06</accession>
<name>A0A9P7CY06_9AGAM</name>
<protein>
    <submittedName>
        <fullName evidence="1">Uncharacterized protein</fullName>
    </submittedName>
</protein>
<dbReference type="AlphaFoldDB" id="A0A9P7CY06"/>